<dbReference type="PANTHER" id="PTHR13633:SF3">
    <property type="entry name" value="MITOCHONDRIAL TRANSCRIPTION RESCUE FACTOR 1"/>
    <property type="match status" value="1"/>
</dbReference>
<evidence type="ECO:0000313" key="4">
    <source>
        <dbReference type="Proteomes" id="UP001187531"/>
    </source>
</evidence>
<dbReference type="PROSITE" id="PS50889">
    <property type="entry name" value="S4"/>
    <property type="match status" value="1"/>
</dbReference>
<evidence type="ECO:0000256" key="1">
    <source>
        <dbReference type="PROSITE-ProRule" id="PRU00182"/>
    </source>
</evidence>
<dbReference type="SUPFAM" id="SSF55174">
    <property type="entry name" value="Alpha-L RNA-binding motif"/>
    <property type="match status" value="1"/>
</dbReference>
<proteinExistence type="predicted"/>
<protein>
    <recommendedName>
        <fullName evidence="2">Mitochondrial transcription rescue factor 1 C-terminal domain-containing protein</fullName>
    </recommendedName>
</protein>
<organism evidence="3 4">
    <name type="scientific">Artemia franciscana</name>
    <name type="common">Brine shrimp</name>
    <name type="synonym">Artemia sanfranciscana</name>
    <dbReference type="NCBI Taxonomy" id="6661"/>
    <lineage>
        <taxon>Eukaryota</taxon>
        <taxon>Metazoa</taxon>
        <taxon>Ecdysozoa</taxon>
        <taxon>Arthropoda</taxon>
        <taxon>Crustacea</taxon>
        <taxon>Branchiopoda</taxon>
        <taxon>Anostraca</taxon>
        <taxon>Artemiidae</taxon>
        <taxon>Artemia</taxon>
    </lineage>
</organism>
<dbReference type="GO" id="GO:0005739">
    <property type="term" value="C:mitochondrion"/>
    <property type="evidence" value="ECO:0007669"/>
    <property type="project" value="TreeGrafter"/>
</dbReference>
<reference evidence="3" key="1">
    <citation type="submission" date="2023-07" db="EMBL/GenBank/DDBJ databases">
        <title>Chromosome-level genome assembly of Artemia franciscana.</title>
        <authorList>
            <person name="Jo E."/>
        </authorList>
    </citation>
    <scope>NUCLEOTIDE SEQUENCE</scope>
    <source>
        <tissue evidence="3">Whole body</tissue>
    </source>
</reference>
<dbReference type="InterPro" id="IPR036986">
    <property type="entry name" value="S4_RNA-bd_sf"/>
</dbReference>
<accession>A0AA88IM83</accession>
<dbReference type="GO" id="GO:0003723">
    <property type="term" value="F:RNA binding"/>
    <property type="evidence" value="ECO:0007669"/>
    <property type="project" value="UniProtKB-KW"/>
</dbReference>
<keyword evidence="4" id="KW-1185">Reference proteome</keyword>
<dbReference type="PANTHER" id="PTHR13633">
    <property type="entry name" value="MITOCHONDRIAL TRANSCRIPTION RESCUE FACTOR 1"/>
    <property type="match status" value="1"/>
</dbReference>
<dbReference type="EMBL" id="JAVRJZ010000004">
    <property type="protein sequence ID" value="KAK2723227.1"/>
    <property type="molecule type" value="Genomic_DNA"/>
</dbReference>
<evidence type="ECO:0000259" key="2">
    <source>
        <dbReference type="Pfam" id="PF25818"/>
    </source>
</evidence>
<dbReference type="CDD" id="cd00165">
    <property type="entry name" value="S4"/>
    <property type="match status" value="1"/>
</dbReference>
<dbReference type="Pfam" id="PF25818">
    <property type="entry name" value="MTRES1_C"/>
    <property type="match status" value="1"/>
</dbReference>
<dbReference type="InterPro" id="IPR057896">
    <property type="entry name" value="MTRES1_C"/>
</dbReference>
<sequence length="137" mass="15833">MDSDDEAIEEKQDLFHEHVEKGAKIVKGRVSTLRLDLVLKLGLGIPRNKIDEAFYASRIKVNGQKVDKKSKQLFLGDTIDLMLGPSKMNPDFIDVGRVEIIDVEVDDDLDQTKRVIVELKRWKSLTIENIDEWRREE</sequence>
<dbReference type="GO" id="GO:1903108">
    <property type="term" value="P:regulation of mitochondrial transcription"/>
    <property type="evidence" value="ECO:0007669"/>
    <property type="project" value="TreeGrafter"/>
</dbReference>
<name>A0AA88IM83_ARTSF</name>
<comment type="caution">
    <text evidence="3">The sequence shown here is derived from an EMBL/GenBank/DDBJ whole genome shotgun (WGS) entry which is preliminary data.</text>
</comment>
<feature type="domain" description="Mitochondrial transcription rescue factor 1 C-terminal" evidence="2">
    <location>
        <begin position="29"/>
        <end position="127"/>
    </location>
</feature>
<dbReference type="AlphaFoldDB" id="A0AA88IM83"/>
<keyword evidence="1" id="KW-0694">RNA-binding</keyword>
<dbReference type="Proteomes" id="UP001187531">
    <property type="component" value="Unassembled WGS sequence"/>
</dbReference>
<dbReference type="Gene3D" id="3.10.290.10">
    <property type="entry name" value="RNA-binding S4 domain"/>
    <property type="match status" value="1"/>
</dbReference>
<evidence type="ECO:0000313" key="3">
    <source>
        <dbReference type="EMBL" id="KAK2723227.1"/>
    </source>
</evidence>
<gene>
    <name evidence="3" type="ORF">QYM36_001788</name>
</gene>